<organism evidence="1 2">
    <name type="scientific">Pricia antarctica</name>
    <dbReference type="NCBI Taxonomy" id="641691"/>
    <lineage>
        <taxon>Bacteria</taxon>
        <taxon>Pseudomonadati</taxon>
        <taxon>Bacteroidota</taxon>
        <taxon>Flavobacteriia</taxon>
        <taxon>Flavobacteriales</taxon>
        <taxon>Flavobacteriaceae</taxon>
        <taxon>Pricia</taxon>
    </lineage>
</organism>
<keyword evidence="2" id="KW-1185">Reference proteome</keyword>
<protein>
    <submittedName>
        <fullName evidence="1">Uncharacterized protein</fullName>
    </submittedName>
</protein>
<gene>
    <name evidence="1" type="ORF">SAMN05421636_105384</name>
</gene>
<proteinExistence type="predicted"/>
<name>A0A1G7DLY4_9FLAO</name>
<accession>A0A1G7DLY4</accession>
<dbReference type="EMBL" id="FNAO01000005">
    <property type="protein sequence ID" value="SDE52541.1"/>
    <property type="molecule type" value="Genomic_DNA"/>
</dbReference>
<dbReference type="STRING" id="641691.SAMN05421636_105384"/>
<evidence type="ECO:0000313" key="1">
    <source>
        <dbReference type="EMBL" id="SDE52541.1"/>
    </source>
</evidence>
<dbReference type="AlphaFoldDB" id="A0A1G7DLY4"/>
<dbReference type="Proteomes" id="UP000199109">
    <property type="component" value="Unassembled WGS sequence"/>
</dbReference>
<evidence type="ECO:0000313" key="2">
    <source>
        <dbReference type="Proteomes" id="UP000199109"/>
    </source>
</evidence>
<reference evidence="1 2" key="1">
    <citation type="submission" date="2016-10" db="EMBL/GenBank/DDBJ databases">
        <authorList>
            <person name="de Groot N.N."/>
        </authorList>
    </citation>
    <scope>NUCLEOTIDE SEQUENCE [LARGE SCALE GENOMIC DNA]</scope>
    <source>
        <strain evidence="1 2">DSM 23421</strain>
    </source>
</reference>
<sequence>MNLILSGEETQPLMFRKLLTSHDHDWLPFHQNPRSSEFWKGWPENPEKDCHQQFERVFEPYEKNLGGINAFLSRLL</sequence>